<feature type="domain" description="TonB-dependent receptor-like beta-barrel" evidence="19">
    <location>
        <begin position="222"/>
        <end position="649"/>
    </location>
</feature>
<dbReference type="RefSeq" id="WP_088449449.1">
    <property type="nucleotide sequence ID" value="NZ_JACHXO010000001.1"/>
</dbReference>
<dbReference type="CDD" id="cd01347">
    <property type="entry name" value="ligand_gated_channel"/>
    <property type="match status" value="1"/>
</dbReference>
<evidence type="ECO:0000256" key="14">
    <source>
        <dbReference type="PROSITE-ProRule" id="PRU01360"/>
    </source>
</evidence>
<proteinExistence type="inferred from homology"/>
<comment type="similarity">
    <text evidence="2 14 16">Belongs to the TonB-dependent receptor family.</text>
</comment>
<feature type="signal peptide" evidence="18">
    <location>
        <begin position="1"/>
        <end position="21"/>
    </location>
</feature>
<keyword evidence="8" id="KW-0408">Iron</keyword>
<dbReference type="InterPro" id="IPR039426">
    <property type="entry name" value="TonB-dep_rcpt-like"/>
</dbReference>
<evidence type="ECO:0000256" key="5">
    <source>
        <dbReference type="ARBA" id="ARBA00022496"/>
    </source>
</evidence>
<keyword evidence="11 14" id="KW-0472">Membrane</keyword>
<evidence type="ECO:0000259" key="20">
    <source>
        <dbReference type="Pfam" id="PF07715"/>
    </source>
</evidence>
<dbReference type="Gene3D" id="2.40.170.20">
    <property type="entry name" value="TonB-dependent receptor, beta-barrel domain"/>
    <property type="match status" value="1"/>
</dbReference>
<dbReference type="EMBL" id="JACHXO010000001">
    <property type="protein sequence ID" value="MBB3192888.1"/>
    <property type="molecule type" value="Genomic_DNA"/>
</dbReference>
<feature type="region of interest" description="Disordered" evidence="17">
    <location>
        <begin position="259"/>
        <end position="279"/>
    </location>
</feature>
<dbReference type="InterPro" id="IPR000531">
    <property type="entry name" value="Beta-barrel_TonB"/>
</dbReference>
<keyword evidence="13 14" id="KW-0998">Cell outer membrane</keyword>
<keyword evidence="9" id="KW-0406">Ion transport</keyword>
<evidence type="ECO:0000256" key="15">
    <source>
        <dbReference type="PROSITE-ProRule" id="PRU10144"/>
    </source>
</evidence>
<dbReference type="PROSITE" id="PS52016">
    <property type="entry name" value="TONB_DEPENDENT_REC_3"/>
    <property type="match status" value="1"/>
</dbReference>
<evidence type="ECO:0000256" key="11">
    <source>
        <dbReference type="ARBA" id="ARBA00023136"/>
    </source>
</evidence>
<keyword evidence="22" id="KW-1185">Reference proteome</keyword>
<feature type="short sequence motif" description="TonB C-terminal box" evidence="15">
    <location>
        <begin position="665"/>
        <end position="682"/>
    </location>
</feature>
<evidence type="ECO:0000259" key="19">
    <source>
        <dbReference type="Pfam" id="PF00593"/>
    </source>
</evidence>
<dbReference type="InterPro" id="IPR037066">
    <property type="entry name" value="Plug_dom_sf"/>
</dbReference>
<organism evidence="21 22">
    <name type="scientific">Roseateles terrae</name>
    <dbReference type="NCBI Taxonomy" id="431060"/>
    <lineage>
        <taxon>Bacteria</taxon>
        <taxon>Pseudomonadati</taxon>
        <taxon>Pseudomonadota</taxon>
        <taxon>Betaproteobacteria</taxon>
        <taxon>Burkholderiales</taxon>
        <taxon>Sphaerotilaceae</taxon>
        <taxon>Roseateles</taxon>
    </lineage>
</organism>
<keyword evidence="3 14" id="KW-0813">Transport</keyword>
<dbReference type="SUPFAM" id="SSF56935">
    <property type="entry name" value="Porins"/>
    <property type="match status" value="1"/>
</dbReference>
<evidence type="ECO:0000256" key="12">
    <source>
        <dbReference type="ARBA" id="ARBA00023170"/>
    </source>
</evidence>
<evidence type="ECO:0000256" key="13">
    <source>
        <dbReference type="ARBA" id="ARBA00023237"/>
    </source>
</evidence>
<evidence type="ECO:0000256" key="1">
    <source>
        <dbReference type="ARBA" id="ARBA00004571"/>
    </source>
</evidence>
<evidence type="ECO:0000256" key="10">
    <source>
        <dbReference type="ARBA" id="ARBA00023077"/>
    </source>
</evidence>
<evidence type="ECO:0000256" key="3">
    <source>
        <dbReference type="ARBA" id="ARBA00022448"/>
    </source>
</evidence>
<evidence type="ECO:0000256" key="4">
    <source>
        <dbReference type="ARBA" id="ARBA00022452"/>
    </source>
</evidence>
<feature type="chain" id="PRO_5047365728" evidence="18">
    <location>
        <begin position="22"/>
        <end position="682"/>
    </location>
</feature>
<dbReference type="Gene3D" id="2.170.130.10">
    <property type="entry name" value="TonB-dependent receptor, plug domain"/>
    <property type="match status" value="1"/>
</dbReference>
<dbReference type="Proteomes" id="UP000574369">
    <property type="component" value="Unassembled WGS sequence"/>
</dbReference>
<evidence type="ECO:0000256" key="18">
    <source>
        <dbReference type="SAM" id="SignalP"/>
    </source>
</evidence>
<evidence type="ECO:0000256" key="6">
    <source>
        <dbReference type="ARBA" id="ARBA00022692"/>
    </source>
</evidence>
<evidence type="ECO:0000256" key="9">
    <source>
        <dbReference type="ARBA" id="ARBA00023065"/>
    </source>
</evidence>
<dbReference type="InterPro" id="IPR010917">
    <property type="entry name" value="TonB_rcpt_CS"/>
</dbReference>
<protein>
    <submittedName>
        <fullName evidence="21">Iron complex outermembrane receptor protein</fullName>
    </submittedName>
</protein>
<feature type="domain" description="TonB-dependent receptor plug" evidence="20">
    <location>
        <begin position="55"/>
        <end position="164"/>
    </location>
</feature>
<sequence length="682" mass="75690">MHRFLVLTPLASACIAVSALAQTAPADTPSSPAADAALTLGAVRIDGRSSGALDVRRVFSSVDILGASLLEDQHVDYSWELLTRAPGVQVTQFKQGTDAGRFSFRGFNGEGRVNAVKLLIDGIPGNDNAGGMPYLDAVFPLEIERIAIVRGTNDARYGLHNIAGNADVITRQGGDEGFASLTVGSFGTREVQIAKAWTLGDWQQNYFIGWRDSDGYRDHAQARKQALSGKWFYTRADLGWRAGLTARYFHNDAQESGYLTREQAEQTPRLSPAYASTDGGERSIRQVALHLDGTLSPASTWTLKLYGNNYENQRFVRFSAAGVQQERDNHEQHTGLLTTTTWRPSVAWAHEFALEGGIELQWQQNEAQRYRTVERVRSSQFRDWDFNQQTQGAYLQALIRPVPALTLIPALRVEHLDGTMHDRFAGKTYAMYDYGWVKQPKFSVIYALTPDASVYANWGRTFQVGSGIDAYRTQDRNLRPSLNTGWESGLKWRPLRQLEGRLAYWEQRASGEVARVLGVDGLPDAGGNGNVGRTLRRGLDLQLSAQVTPAARVWATYSRQRATIETPDPTAPQTAGKEIENVPHSLVSGGWDWLWTDASRFSLWAYGQGGYFLERTNTQPRTGQAFIVNASVQVRATARWTLQLQVKNLADRRTVYGWYDSGSSGYSPADGRSVSLSADTRF</sequence>
<comment type="caution">
    <text evidence="21">The sequence shown here is derived from an EMBL/GenBank/DDBJ whole genome shotgun (WGS) entry which is preliminary data.</text>
</comment>
<evidence type="ECO:0000256" key="2">
    <source>
        <dbReference type="ARBA" id="ARBA00009810"/>
    </source>
</evidence>
<dbReference type="PANTHER" id="PTHR32552">
    <property type="entry name" value="FERRICHROME IRON RECEPTOR-RELATED"/>
    <property type="match status" value="1"/>
</dbReference>
<dbReference type="PANTHER" id="PTHR32552:SF68">
    <property type="entry name" value="FERRICHROME OUTER MEMBRANE TRANSPORTER_PHAGE RECEPTOR"/>
    <property type="match status" value="1"/>
</dbReference>
<keyword evidence="5" id="KW-0410">Iron transport</keyword>
<evidence type="ECO:0000256" key="7">
    <source>
        <dbReference type="ARBA" id="ARBA00022729"/>
    </source>
</evidence>
<gene>
    <name evidence="21" type="ORF">FHS28_000253</name>
</gene>
<dbReference type="InterPro" id="IPR036942">
    <property type="entry name" value="Beta-barrel_TonB_sf"/>
</dbReference>
<keyword evidence="10 16" id="KW-0798">TonB box</keyword>
<keyword evidence="6 14" id="KW-0812">Transmembrane</keyword>
<dbReference type="PROSITE" id="PS01156">
    <property type="entry name" value="TONB_DEPENDENT_REC_2"/>
    <property type="match status" value="1"/>
</dbReference>
<name>A0ABR6GLA4_9BURK</name>
<keyword evidence="12 21" id="KW-0675">Receptor</keyword>
<dbReference type="Pfam" id="PF00593">
    <property type="entry name" value="TonB_dep_Rec_b-barrel"/>
    <property type="match status" value="1"/>
</dbReference>
<keyword evidence="4 14" id="KW-1134">Transmembrane beta strand</keyword>
<evidence type="ECO:0000256" key="17">
    <source>
        <dbReference type="SAM" id="MobiDB-lite"/>
    </source>
</evidence>
<evidence type="ECO:0000256" key="8">
    <source>
        <dbReference type="ARBA" id="ARBA00023004"/>
    </source>
</evidence>
<dbReference type="Pfam" id="PF07715">
    <property type="entry name" value="Plug"/>
    <property type="match status" value="1"/>
</dbReference>
<evidence type="ECO:0000256" key="16">
    <source>
        <dbReference type="RuleBase" id="RU003357"/>
    </source>
</evidence>
<evidence type="ECO:0000313" key="21">
    <source>
        <dbReference type="EMBL" id="MBB3192888.1"/>
    </source>
</evidence>
<evidence type="ECO:0000313" key="22">
    <source>
        <dbReference type="Proteomes" id="UP000574369"/>
    </source>
</evidence>
<keyword evidence="7 18" id="KW-0732">Signal</keyword>
<reference evidence="21 22" key="1">
    <citation type="submission" date="2020-08" db="EMBL/GenBank/DDBJ databases">
        <title>Genomic Encyclopedia of Type Strains, Phase III (KMG-III): the genomes of soil and plant-associated and newly described type strains.</title>
        <authorList>
            <person name="Whitman W."/>
        </authorList>
    </citation>
    <scope>NUCLEOTIDE SEQUENCE [LARGE SCALE GENOMIC DNA]</scope>
    <source>
        <strain evidence="21 22">CECT 7247</strain>
    </source>
</reference>
<dbReference type="InterPro" id="IPR012910">
    <property type="entry name" value="Plug_dom"/>
</dbReference>
<accession>A0ABR6GLA4</accession>
<comment type="subcellular location">
    <subcellularLocation>
        <location evidence="1 14">Cell outer membrane</location>
        <topology evidence="1 14">Multi-pass membrane protein</topology>
    </subcellularLocation>
</comment>